<proteinExistence type="predicted"/>
<feature type="transmembrane region" description="Helical" evidence="1">
    <location>
        <begin position="146"/>
        <end position="167"/>
    </location>
</feature>
<feature type="transmembrane region" description="Helical" evidence="1">
    <location>
        <begin position="66"/>
        <end position="92"/>
    </location>
</feature>
<feature type="transmembrane region" description="Helical" evidence="1">
    <location>
        <begin position="112"/>
        <end position="134"/>
    </location>
</feature>
<dbReference type="Proteomes" id="UP000052230">
    <property type="component" value="Unassembled WGS sequence"/>
</dbReference>
<name>A0A0U5BW13_XANCI</name>
<protein>
    <submittedName>
        <fullName evidence="2">Uncharacterized protein</fullName>
    </submittedName>
</protein>
<evidence type="ECO:0000313" key="2">
    <source>
        <dbReference type="EMBL" id="CEG17697.1"/>
    </source>
</evidence>
<keyword evidence="3" id="KW-1185">Reference proteome</keyword>
<evidence type="ECO:0000313" key="3">
    <source>
        <dbReference type="Proteomes" id="UP000052230"/>
    </source>
</evidence>
<organism evidence="2 3">
    <name type="scientific">Xanthomonas citri pv. citri</name>
    <dbReference type="NCBI Taxonomy" id="611301"/>
    <lineage>
        <taxon>Bacteria</taxon>
        <taxon>Pseudomonadati</taxon>
        <taxon>Pseudomonadota</taxon>
        <taxon>Gammaproteobacteria</taxon>
        <taxon>Lysobacterales</taxon>
        <taxon>Lysobacteraceae</taxon>
        <taxon>Xanthomonas</taxon>
    </lineage>
</organism>
<dbReference type="EMBL" id="CCXZ01000161">
    <property type="protein sequence ID" value="CEG17697.1"/>
    <property type="molecule type" value="Genomic_DNA"/>
</dbReference>
<sequence length="221" mass="23183">MVRAALARRNVVLHAIGSVMMVAPRAAATPLPLHGTAARACGIALAVLMVCARGEHFANVDALPTASWAAFFLAGALLRPLWMLPLLFGIVSLLDLIGLASGSSSDWCLSPAYWALELAYAALWWGGLLSALQLQRQGWRRVVGPLLALLISGSAAYLLSKAGFYFLSGRYPHATPGGFIARVPADYPHALATLAGYVGLAFALLAARRSAGARPPLGARA</sequence>
<dbReference type="AlphaFoldDB" id="A0A0U5BW13"/>
<accession>A0A0U5BW13</accession>
<comment type="caution">
    <text evidence="2">The sequence shown here is derived from an EMBL/GenBank/DDBJ whole genome shotgun (WGS) entry which is preliminary data.</text>
</comment>
<reference evidence="2 3" key="1">
    <citation type="submission" date="2014-09" db="EMBL/GenBank/DDBJ databases">
        <authorList>
            <person name="Regsiter A."/>
        </authorList>
    </citation>
    <scope>NUCLEOTIDE SEQUENCE [LARGE SCALE GENOMIC DNA]</scope>
</reference>
<evidence type="ECO:0000256" key="1">
    <source>
        <dbReference type="SAM" id="Phobius"/>
    </source>
</evidence>
<keyword evidence="1" id="KW-1133">Transmembrane helix</keyword>
<feature type="transmembrane region" description="Helical" evidence="1">
    <location>
        <begin position="187"/>
        <end position="207"/>
    </location>
</feature>
<keyword evidence="1" id="KW-0472">Membrane</keyword>
<keyword evidence="1" id="KW-0812">Transmembrane</keyword>
<gene>
    <name evidence="2" type="ORF">XAC3562_650010</name>
</gene>